<evidence type="ECO:0000313" key="3">
    <source>
        <dbReference type="Proteomes" id="UP000184609"/>
    </source>
</evidence>
<dbReference type="Proteomes" id="UP000184609">
    <property type="component" value="Unassembled WGS sequence"/>
</dbReference>
<organism evidence="2 3">
    <name type="scientific">Algoriphagus zhangzhouensis</name>
    <dbReference type="NCBI Taxonomy" id="1073327"/>
    <lineage>
        <taxon>Bacteria</taxon>
        <taxon>Pseudomonadati</taxon>
        <taxon>Bacteroidota</taxon>
        <taxon>Cytophagia</taxon>
        <taxon>Cytophagales</taxon>
        <taxon>Cyclobacteriaceae</taxon>
        <taxon>Algoriphagus</taxon>
    </lineage>
</organism>
<dbReference type="RefSeq" id="WP_073571142.1">
    <property type="nucleotide sequence ID" value="NZ_FRXN01000002.1"/>
</dbReference>
<dbReference type="EMBL" id="FRXN01000002">
    <property type="protein sequence ID" value="SHO61646.1"/>
    <property type="molecule type" value="Genomic_DNA"/>
</dbReference>
<proteinExistence type="predicted"/>
<evidence type="ECO:0000256" key="1">
    <source>
        <dbReference type="SAM" id="Phobius"/>
    </source>
</evidence>
<dbReference type="AlphaFoldDB" id="A0A1M7ZAD6"/>
<evidence type="ECO:0000313" key="2">
    <source>
        <dbReference type="EMBL" id="SHO61646.1"/>
    </source>
</evidence>
<dbReference type="OrthoDB" id="822590at2"/>
<keyword evidence="3" id="KW-1185">Reference proteome</keyword>
<name>A0A1M7ZAD6_9BACT</name>
<keyword evidence="1" id="KW-0812">Transmembrane</keyword>
<feature type="transmembrane region" description="Helical" evidence="1">
    <location>
        <begin position="21"/>
        <end position="42"/>
    </location>
</feature>
<keyword evidence="1" id="KW-1133">Transmembrane helix</keyword>
<gene>
    <name evidence="2" type="ORF">SAMN04488108_1479</name>
</gene>
<keyword evidence="1" id="KW-0472">Membrane</keyword>
<accession>A0A1M7ZAD6</accession>
<reference evidence="3" key="1">
    <citation type="submission" date="2016-12" db="EMBL/GenBank/DDBJ databases">
        <authorList>
            <person name="Varghese N."/>
            <person name="Submissions S."/>
        </authorList>
    </citation>
    <scope>NUCLEOTIDE SEQUENCE [LARGE SCALE GENOMIC DNA]</scope>
    <source>
        <strain evidence="3">DSM 25035</strain>
    </source>
</reference>
<dbReference type="InterPro" id="IPR045749">
    <property type="entry name" value="DUF6090"/>
</dbReference>
<sequence length="249" mass="29281">MISFFRKIRHSLLQENRFTRYLAYALGEILLVVIGILIALSVNNWNEDRKDRIFEKKMLRAAKTGLDQDLDFFENHLIGFRLKTQAEAADFFNRYYLSEKIDLDSINYHFANLAYSFQYSYNRGPFEAIKSAGLDKISNDSIREGITFLFDFYHPRMQGLCNLGIEYRLREIQRIRKTFEVNRSFIIVDSSIVYQPPVPSNIQILDDLDFIHMVGLSYHDAEVQTNNLSQVVIKMKDLKEMIERDLANH</sequence>
<protein>
    <submittedName>
        <fullName evidence="2">Uncharacterized protein</fullName>
    </submittedName>
</protein>
<dbReference type="Pfam" id="PF19578">
    <property type="entry name" value="DUF6090"/>
    <property type="match status" value="1"/>
</dbReference>
<dbReference type="STRING" id="1073327.SAMN04488108_1479"/>